<comment type="caution">
    <text evidence="2">The sequence shown here is derived from an EMBL/GenBank/DDBJ whole genome shotgun (WGS) entry which is preliminary data.</text>
</comment>
<keyword evidence="3" id="KW-1185">Reference proteome</keyword>
<dbReference type="OrthoDB" id="9839948at2"/>
<gene>
    <name evidence="2" type="ORF">BTO18_13420</name>
</gene>
<evidence type="ECO:0008006" key="4">
    <source>
        <dbReference type="Google" id="ProtNLM"/>
    </source>
</evidence>
<evidence type="ECO:0000313" key="3">
    <source>
        <dbReference type="Proteomes" id="UP000238882"/>
    </source>
</evidence>
<evidence type="ECO:0000256" key="1">
    <source>
        <dbReference type="SAM" id="SignalP"/>
    </source>
</evidence>
<dbReference type="Proteomes" id="UP000238882">
    <property type="component" value="Unassembled WGS sequence"/>
</dbReference>
<accession>A0A2S7WS20</accession>
<feature type="signal peptide" evidence="1">
    <location>
        <begin position="1"/>
        <end position="21"/>
    </location>
</feature>
<dbReference type="AlphaFoldDB" id="A0A2S7WS20"/>
<keyword evidence="1" id="KW-0732">Signal</keyword>
<name>A0A2S7WS20_9FLAO</name>
<protein>
    <recommendedName>
        <fullName evidence="4">DUF3471 domain-containing protein</fullName>
    </recommendedName>
</protein>
<evidence type="ECO:0000313" key="2">
    <source>
        <dbReference type="EMBL" id="PQJ80112.1"/>
    </source>
</evidence>
<reference evidence="2 3" key="1">
    <citation type="submission" date="2016-12" db="EMBL/GenBank/DDBJ databases">
        <title>Trade-off between light-utilization and light-protection in marine flavobacteria.</title>
        <authorList>
            <person name="Kumagai Y."/>
            <person name="Yoshizawa S."/>
            <person name="Kogure K."/>
            <person name="Iwasaki W."/>
        </authorList>
    </citation>
    <scope>NUCLEOTIDE SEQUENCE [LARGE SCALE GENOMIC DNA]</scope>
    <source>
        <strain evidence="2 3">NBRC 108759</strain>
    </source>
</reference>
<sequence>MKTLKSLTILALLLVQTVVFGQTKNTETIQKKESKSKKINTKNLKKFIGTYELTEANFTLDIIQEEGKMYIVTEFSKDELLLKDENTLHEFTRGVDLQLIEGNKNALKFTQNGYETTIERVKPKAKK</sequence>
<dbReference type="RefSeq" id="WP_105016708.1">
    <property type="nucleotide sequence ID" value="NZ_MSCN01000001.1"/>
</dbReference>
<proteinExistence type="predicted"/>
<feature type="chain" id="PRO_5015455016" description="DUF3471 domain-containing protein" evidence="1">
    <location>
        <begin position="22"/>
        <end position="127"/>
    </location>
</feature>
<organism evidence="2 3">
    <name type="scientific">Polaribacter porphyrae</name>
    <dbReference type="NCBI Taxonomy" id="1137780"/>
    <lineage>
        <taxon>Bacteria</taxon>
        <taxon>Pseudomonadati</taxon>
        <taxon>Bacteroidota</taxon>
        <taxon>Flavobacteriia</taxon>
        <taxon>Flavobacteriales</taxon>
        <taxon>Flavobacteriaceae</taxon>
    </lineage>
</organism>
<dbReference type="EMBL" id="MSCN01000001">
    <property type="protein sequence ID" value="PQJ80112.1"/>
    <property type="molecule type" value="Genomic_DNA"/>
</dbReference>